<dbReference type="AlphaFoldDB" id="A0AB34U857"/>
<organism evidence="1 2">
    <name type="scientific">Pseudomonas amygdali pv. hibisci</name>
    <dbReference type="NCBI Taxonomy" id="251723"/>
    <lineage>
        <taxon>Bacteria</taxon>
        <taxon>Pseudomonadati</taxon>
        <taxon>Pseudomonadota</taxon>
        <taxon>Gammaproteobacteria</taxon>
        <taxon>Pseudomonadales</taxon>
        <taxon>Pseudomonadaceae</taxon>
        <taxon>Pseudomonas</taxon>
        <taxon>Pseudomonas amygdali</taxon>
    </lineage>
</organism>
<accession>A0AB34U857</accession>
<dbReference type="RefSeq" id="WP_054097925.1">
    <property type="nucleotide sequence ID" value="NZ_LJQN01000067.1"/>
</dbReference>
<dbReference type="GO" id="GO:0016787">
    <property type="term" value="F:hydrolase activity"/>
    <property type="evidence" value="ECO:0007669"/>
    <property type="project" value="UniProtKB-KW"/>
</dbReference>
<gene>
    <name evidence="1" type="ORF">ALO67_03955</name>
</gene>
<dbReference type="Proteomes" id="UP000050545">
    <property type="component" value="Unassembled WGS sequence"/>
</dbReference>
<protein>
    <submittedName>
        <fullName evidence="1">Hydroxyacylglutathione hydrolase</fullName>
    </submittedName>
</protein>
<dbReference type="InterPro" id="IPR036188">
    <property type="entry name" value="FAD/NAD-bd_sf"/>
</dbReference>
<reference evidence="1 2" key="1">
    <citation type="submission" date="2015-09" db="EMBL/GenBank/DDBJ databases">
        <title>Genome announcement of multiple Pseudomonas syringae strains.</title>
        <authorList>
            <person name="Thakur S."/>
            <person name="Wang P.W."/>
            <person name="Gong Y."/>
            <person name="Weir B.S."/>
            <person name="Guttman D.S."/>
        </authorList>
    </citation>
    <scope>NUCLEOTIDE SEQUENCE [LARGE SCALE GENOMIC DNA]</scope>
    <source>
        <strain evidence="1 2">ICMP9623</strain>
    </source>
</reference>
<dbReference type="PANTHER" id="PTHR40254">
    <property type="entry name" value="BLR0577 PROTEIN"/>
    <property type="match status" value="1"/>
</dbReference>
<dbReference type="SUPFAM" id="SSF51905">
    <property type="entry name" value="FAD/NAD(P)-binding domain"/>
    <property type="match status" value="1"/>
</dbReference>
<evidence type="ECO:0000313" key="2">
    <source>
        <dbReference type="Proteomes" id="UP000050545"/>
    </source>
</evidence>
<dbReference type="InterPro" id="IPR052189">
    <property type="entry name" value="L-asp_N-monooxygenase_NS-form"/>
</dbReference>
<sequence length="504" mass="54332">MDMFESLAIVGGGQSAKYLLLGIAHAVVAGRLPSTLTIGIYEQGHGWGTGLAWCPDNVSDVHVSSLATPSRRAEVGRGELKRFEQIVAFLVSLGVSVTSRSATLISSVERAGQGWTLRSDKGALYQARHVVLAIGHSAFAEQRFVGQAHLRPWPFRALCERVQARVATGRADVLVLGSYLTAVDVVAGLDANFGTDPARLRMSVLSGSGELPKVWGAPPPALDVDTLSRRVLSDTVLQRCAGNRFGLDEIERMILQVAFEGGTEAVPETSLEAELRRLCVGESAERLKRDLQETAGGAVIAWQTALFGGLPLLSEAFADFTDRDKLRFLSIRSRYYRAAMPMARENALRLDALFDRGVLCTLAAPAGYQLDYSNERRVHSLSLADESGRSRHVGEFDFVVAAAGSDTRLAHSASPLLRQLYDRGLACGVYAHDAGRSVELGGVRVNARTCEMLPARASLEAGAGRLFAMGPLLIGTFPDAQSVGHIARDAERIVERLVVLNIKD</sequence>
<comment type="caution">
    <text evidence="1">The sequence shown here is derived from an EMBL/GenBank/DDBJ whole genome shotgun (WGS) entry which is preliminary data.</text>
</comment>
<dbReference type="EMBL" id="LJQN01000067">
    <property type="protein sequence ID" value="KPX55524.1"/>
    <property type="molecule type" value="Genomic_DNA"/>
</dbReference>
<name>A0AB34U857_PSEA0</name>
<evidence type="ECO:0000313" key="1">
    <source>
        <dbReference type="EMBL" id="KPX55524.1"/>
    </source>
</evidence>
<dbReference type="PANTHER" id="PTHR40254:SF1">
    <property type="entry name" value="BLR0577 PROTEIN"/>
    <property type="match status" value="1"/>
</dbReference>
<keyword evidence="1" id="KW-0378">Hydrolase</keyword>
<proteinExistence type="predicted"/>